<dbReference type="EMBL" id="FUYH01000009">
    <property type="protein sequence ID" value="SKA89463.1"/>
    <property type="molecule type" value="Genomic_DNA"/>
</dbReference>
<dbReference type="OrthoDB" id="1937284at2"/>
<dbReference type="STRING" id="1147123.SAMN05443428_109122"/>
<accession>A0A1T4XJ74</accession>
<keyword evidence="2" id="KW-1185">Reference proteome</keyword>
<organism evidence="1 2">
    <name type="scientific">Caloramator quimbayensis</name>
    <dbReference type="NCBI Taxonomy" id="1147123"/>
    <lineage>
        <taxon>Bacteria</taxon>
        <taxon>Bacillati</taxon>
        <taxon>Bacillota</taxon>
        <taxon>Clostridia</taxon>
        <taxon>Eubacteriales</taxon>
        <taxon>Clostridiaceae</taxon>
        <taxon>Caloramator</taxon>
    </lineage>
</organism>
<sequence length="133" mass="15735">MIKHKEILNFLENEGLEEIDEIEYNKDIFVYNFFYTFDEAEIEAAKEYANENCDAESTEDEWNEEFYLPYLTDIAADNVRDIVDDICEEFGLFGEFVAYEMDMGSSERCEFTVVFAKEGIEFDIDEIMEKLEL</sequence>
<dbReference type="Proteomes" id="UP000190105">
    <property type="component" value="Unassembled WGS sequence"/>
</dbReference>
<proteinExistence type="predicted"/>
<name>A0A1T4XJ74_9CLOT</name>
<evidence type="ECO:0000313" key="1">
    <source>
        <dbReference type="EMBL" id="SKA89463.1"/>
    </source>
</evidence>
<protein>
    <submittedName>
        <fullName evidence="1">Uncharacterized protein</fullName>
    </submittedName>
</protein>
<reference evidence="2" key="1">
    <citation type="submission" date="2017-02" db="EMBL/GenBank/DDBJ databases">
        <authorList>
            <person name="Varghese N."/>
            <person name="Submissions S."/>
        </authorList>
    </citation>
    <scope>NUCLEOTIDE SEQUENCE [LARGE SCALE GENOMIC DNA]</scope>
    <source>
        <strain evidence="2">USBA 833</strain>
    </source>
</reference>
<dbReference type="AlphaFoldDB" id="A0A1T4XJ74"/>
<evidence type="ECO:0000313" key="2">
    <source>
        <dbReference type="Proteomes" id="UP000190105"/>
    </source>
</evidence>
<dbReference type="RefSeq" id="WP_078696540.1">
    <property type="nucleotide sequence ID" value="NZ_FUYH01000009.1"/>
</dbReference>
<gene>
    <name evidence="1" type="ORF">SAMN05443428_109122</name>
</gene>